<dbReference type="RefSeq" id="WP_174879796.1">
    <property type="nucleotide sequence ID" value="NZ_CADEPK010000064.1"/>
</dbReference>
<dbReference type="InterPro" id="IPR041233">
    <property type="entry name" value="Melibiase_C"/>
</dbReference>
<proteinExistence type="inferred from homology"/>
<evidence type="ECO:0000256" key="2">
    <source>
        <dbReference type="ARBA" id="ARBA00022729"/>
    </source>
</evidence>
<dbReference type="Pfam" id="PF17801">
    <property type="entry name" value="Melibiase_C"/>
    <property type="match status" value="1"/>
</dbReference>
<dbReference type="Gene3D" id="3.20.20.70">
    <property type="entry name" value="Aldolase class I"/>
    <property type="match status" value="1"/>
</dbReference>
<dbReference type="SUPFAM" id="SSF51445">
    <property type="entry name" value="(Trans)glycosidases"/>
    <property type="match status" value="1"/>
</dbReference>
<reference evidence="7 8" key="1">
    <citation type="submission" date="2023-07" db="EMBL/GenBank/DDBJ databases">
        <title>Genomic Encyclopedia of Type Strains, Phase IV (KMG-IV): sequencing the most valuable type-strain genomes for metagenomic binning, comparative biology and taxonomic classification.</title>
        <authorList>
            <person name="Goeker M."/>
        </authorList>
    </citation>
    <scope>NUCLEOTIDE SEQUENCE [LARGE SCALE GENOMIC DNA]</scope>
    <source>
        <strain evidence="7 8">DSM 17723</strain>
    </source>
</reference>
<feature type="domain" description="Alpha galactosidase C-terminal" evidence="6">
    <location>
        <begin position="353"/>
        <end position="424"/>
    </location>
</feature>
<dbReference type="InterPro" id="IPR002241">
    <property type="entry name" value="Glyco_hydro_27"/>
</dbReference>
<comment type="caution">
    <text evidence="7">The sequence shown here is derived from an EMBL/GenBank/DDBJ whole genome shotgun (WGS) entry which is preliminary data.</text>
</comment>
<dbReference type="EMBL" id="JAUSTZ010000013">
    <property type="protein sequence ID" value="MDQ0228037.1"/>
    <property type="molecule type" value="Genomic_DNA"/>
</dbReference>
<evidence type="ECO:0000259" key="6">
    <source>
        <dbReference type="Pfam" id="PF17801"/>
    </source>
</evidence>
<dbReference type="Pfam" id="PF16499">
    <property type="entry name" value="Melibiase_2"/>
    <property type="match status" value="2"/>
</dbReference>
<evidence type="ECO:0000256" key="3">
    <source>
        <dbReference type="ARBA" id="ARBA00022801"/>
    </source>
</evidence>
<evidence type="ECO:0000256" key="5">
    <source>
        <dbReference type="RuleBase" id="RU361168"/>
    </source>
</evidence>
<dbReference type="InterPro" id="IPR013780">
    <property type="entry name" value="Glyco_hydro_b"/>
</dbReference>
<dbReference type="Proteomes" id="UP001232245">
    <property type="component" value="Unassembled WGS sequence"/>
</dbReference>
<dbReference type="InterPro" id="IPR013785">
    <property type="entry name" value="Aldolase_TIM"/>
</dbReference>
<keyword evidence="4 5" id="KW-0326">Glycosidase</keyword>
<dbReference type="PANTHER" id="PTHR11452">
    <property type="entry name" value="ALPHA-GALACTOSIDASE/ALPHA-N-ACETYLGALACTOSAMINIDASE"/>
    <property type="match status" value="1"/>
</dbReference>
<evidence type="ECO:0000313" key="7">
    <source>
        <dbReference type="EMBL" id="MDQ0228037.1"/>
    </source>
</evidence>
<keyword evidence="3 5" id="KW-0378">Hydrolase</keyword>
<evidence type="ECO:0000256" key="1">
    <source>
        <dbReference type="ARBA" id="ARBA00009743"/>
    </source>
</evidence>
<gene>
    <name evidence="7" type="ORF">J2S02_004401</name>
</gene>
<comment type="catalytic activity">
    <reaction evidence="5">
        <text>Hydrolysis of terminal, non-reducing alpha-D-galactose residues in alpha-D-galactosides, including galactose oligosaccharides, galactomannans and galactolipids.</text>
        <dbReference type="EC" id="3.2.1.22"/>
    </reaction>
</comment>
<dbReference type="PANTHER" id="PTHR11452:SF42">
    <property type="entry name" value="ALPHA-GALACTOSIDASE"/>
    <property type="match status" value="1"/>
</dbReference>
<sequence>MNHTTFAKTPPMGWNSWDCYGATVTEEEVKGNADYIAKNLKEYGWEYVVVDIQWYEPGAVSSVYRPFVPLEMDEYSRLIPATNRFPSARNGRGFKELADYIHNLGLKFGIHIMRGIPRQAVHANTPILGTNVGARDIAHPNSICPWNTDMYGVDASKEGAQEYYNSLLKLYAEWEVDFIKVDDIAASRLYDIHIEEIKLIRKAIDNCGRDIVLSLSPGPAPLQHANELKANANMWRMTDDFWDKWELLYGMFERCEKWSEHVSEGNWPDCDMLPLGHIGIRSVDGGGSDRFTRFTKDEQLTMMTLWCIFKSPLMFGGELRDNDEWTLSLLTNKEVLNMHRNSHSNKLVYRENDKIVWTAKDNELTYVALFNATDEETLLTVSLDQLGITSPKNVKDLWVNVEEGIVEEKIEAKVPAHGVKLIKLF</sequence>
<keyword evidence="2" id="KW-0732">Signal</keyword>
<dbReference type="Gene3D" id="2.60.40.1180">
    <property type="entry name" value="Golgi alpha-mannosidase II"/>
    <property type="match status" value="1"/>
</dbReference>
<dbReference type="PRINTS" id="PR00740">
    <property type="entry name" value="GLHYDRLASE27"/>
</dbReference>
<dbReference type="CDD" id="cd14792">
    <property type="entry name" value="GH27"/>
    <property type="match status" value="1"/>
</dbReference>
<keyword evidence="5" id="KW-1015">Disulfide bond</keyword>
<organism evidence="7 8">
    <name type="scientific">Metabacillus niabensis</name>
    <dbReference type="NCBI Taxonomy" id="324854"/>
    <lineage>
        <taxon>Bacteria</taxon>
        <taxon>Bacillati</taxon>
        <taxon>Bacillota</taxon>
        <taxon>Bacilli</taxon>
        <taxon>Bacillales</taxon>
        <taxon>Bacillaceae</taxon>
        <taxon>Metabacillus</taxon>
    </lineage>
</organism>
<accession>A0ABT9Z8A1</accession>
<name>A0ABT9Z8A1_9BACI</name>
<dbReference type="EC" id="3.2.1.22" evidence="5"/>
<evidence type="ECO:0000256" key="4">
    <source>
        <dbReference type="ARBA" id="ARBA00023295"/>
    </source>
</evidence>
<dbReference type="SUPFAM" id="SSF51011">
    <property type="entry name" value="Glycosyl hydrolase domain"/>
    <property type="match status" value="1"/>
</dbReference>
<dbReference type="InterPro" id="IPR017853">
    <property type="entry name" value="GH"/>
</dbReference>
<comment type="similarity">
    <text evidence="1 5">Belongs to the glycosyl hydrolase 27 family.</text>
</comment>
<protein>
    <recommendedName>
        <fullName evidence="5">Alpha-galactosidase</fullName>
        <ecNumber evidence="5">3.2.1.22</ecNumber>
    </recommendedName>
    <alternativeName>
        <fullName evidence="5">Melibiase</fullName>
    </alternativeName>
</protein>
<evidence type="ECO:0000313" key="8">
    <source>
        <dbReference type="Proteomes" id="UP001232245"/>
    </source>
</evidence>
<keyword evidence="8" id="KW-1185">Reference proteome</keyword>